<comment type="caution">
    <text evidence="1">The sequence shown here is derived from an EMBL/GenBank/DDBJ whole genome shotgun (WGS) entry which is preliminary data.</text>
</comment>
<keyword evidence="2" id="KW-1185">Reference proteome</keyword>
<dbReference type="AlphaFoldDB" id="A0A8H4JJZ0"/>
<dbReference type="PANTHER" id="PTHR30336:SF20">
    <property type="entry name" value="DUF218 DOMAIN-CONTAINING PROTEIN"/>
    <property type="match status" value="1"/>
</dbReference>
<dbReference type="InterPro" id="IPR014729">
    <property type="entry name" value="Rossmann-like_a/b/a_fold"/>
</dbReference>
<dbReference type="EMBL" id="JAADJG010000971">
    <property type="protein sequence ID" value="KAF4431424.1"/>
    <property type="molecule type" value="Genomic_DNA"/>
</dbReference>
<dbReference type="GO" id="GO:0005886">
    <property type="term" value="C:plasma membrane"/>
    <property type="evidence" value="ECO:0007669"/>
    <property type="project" value="TreeGrafter"/>
</dbReference>
<evidence type="ECO:0008006" key="3">
    <source>
        <dbReference type="Google" id="ProtNLM"/>
    </source>
</evidence>
<evidence type="ECO:0000313" key="2">
    <source>
        <dbReference type="Proteomes" id="UP000605986"/>
    </source>
</evidence>
<protein>
    <recommendedName>
        <fullName evidence="3">DUF218 domain-containing protein</fullName>
    </recommendedName>
</protein>
<dbReference type="Gene3D" id="3.40.50.620">
    <property type="entry name" value="HUPs"/>
    <property type="match status" value="1"/>
</dbReference>
<gene>
    <name evidence="1" type="ORF">F53441_13900</name>
</gene>
<dbReference type="Proteomes" id="UP000605986">
    <property type="component" value="Unassembled WGS sequence"/>
</dbReference>
<dbReference type="InterPro" id="IPR051599">
    <property type="entry name" value="Cell_Envelope_Assoc"/>
</dbReference>
<sequence length="320" mass="35505">MTISQENTSQAANAANIISEFVADEQVRTLSDLRRALFESSTTGRRQIPQTSPASAAVVALCGSAILSILETVVSMVVELVEATDCEPVVLVICGGIGHSTQLLYDAVARHPEYSRIMNQVRGQPEVRVFETIAEHFFHLRVGGDNKAVESGPARRLRILIEDASTNCELNAVYTRKILDEYGYISPRSIVVAQDPTMCRCTVAAFEQVYSDKMDEAPTLISWPTFVPRVAPQDLTSFTQSDNFTSCLRYDIPEWNDSLRGGIWSMDRLMSLLMGEIPRMRDDENGYGPRGKGFIAHVDIPKSVLDAWEILCDLLGQRGR</sequence>
<dbReference type="OrthoDB" id="17725at2759"/>
<proteinExistence type="predicted"/>
<name>A0A8H4JJZ0_9HYPO</name>
<dbReference type="PANTHER" id="PTHR30336">
    <property type="entry name" value="INNER MEMBRANE PROTEIN, PROBABLE PERMEASE"/>
    <property type="match status" value="1"/>
</dbReference>
<accession>A0A8H4JJZ0</accession>
<dbReference type="Gene3D" id="1.10.3620.10">
    <property type="entry name" value="YdcF like domain"/>
    <property type="match status" value="1"/>
</dbReference>
<evidence type="ECO:0000313" key="1">
    <source>
        <dbReference type="EMBL" id="KAF4431424.1"/>
    </source>
</evidence>
<reference evidence="1" key="1">
    <citation type="submission" date="2020-01" db="EMBL/GenBank/DDBJ databases">
        <title>Identification and distribution of gene clusters putatively required for synthesis of sphingolipid metabolism inhibitors in phylogenetically diverse species of the filamentous fungus Fusarium.</title>
        <authorList>
            <person name="Kim H.-S."/>
            <person name="Busman M."/>
            <person name="Brown D.W."/>
            <person name="Divon H."/>
            <person name="Uhlig S."/>
            <person name="Proctor R.H."/>
        </authorList>
    </citation>
    <scope>NUCLEOTIDE SEQUENCE</scope>
    <source>
        <strain evidence="1">NRRL 53441</strain>
    </source>
</reference>
<organism evidence="1 2">
    <name type="scientific">Fusarium austroafricanum</name>
    <dbReference type="NCBI Taxonomy" id="2364996"/>
    <lineage>
        <taxon>Eukaryota</taxon>
        <taxon>Fungi</taxon>
        <taxon>Dikarya</taxon>
        <taxon>Ascomycota</taxon>
        <taxon>Pezizomycotina</taxon>
        <taxon>Sordariomycetes</taxon>
        <taxon>Hypocreomycetidae</taxon>
        <taxon>Hypocreales</taxon>
        <taxon>Nectriaceae</taxon>
        <taxon>Fusarium</taxon>
        <taxon>Fusarium concolor species complex</taxon>
    </lineage>
</organism>